<evidence type="ECO:0000313" key="2">
    <source>
        <dbReference type="Proteomes" id="UP000321793"/>
    </source>
</evidence>
<reference evidence="1 2" key="1">
    <citation type="submission" date="2019-07" db="EMBL/GenBank/DDBJ databases">
        <title>Whole genome shotgun sequence of Knoellia locipacati NBRC 109775.</title>
        <authorList>
            <person name="Hosoyama A."/>
            <person name="Uohara A."/>
            <person name="Ohji S."/>
            <person name="Ichikawa N."/>
        </authorList>
    </citation>
    <scope>NUCLEOTIDE SEQUENCE [LARGE SCALE GENOMIC DNA]</scope>
    <source>
        <strain evidence="1 2">NBRC 109775</strain>
    </source>
</reference>
<gene>
    <name evidence="1" type="ORF">KLO01_03510</name>
</gene>
<dbReference type="AlphaFoldDB" id="A0A512SWJ9"/>
<dbReference type="OrthoDB" id="4856000at2"/>
<name>A0A512SWJ9_9MICO</name>
<protein>
    <submittedName>
        <fullName evidence="1">Uncharacterized protein</fullName>
    </submittedName>
</protein>
<proteinExistence type="predicted"/>
<dbReference type="Proteomes" id="UP000321793">
    <property type="component" value="Unassembled WGS sequence"/>
</dbReference>
<dbReference type="EMBL" id="BKBA01000003">
    <property type="protein sequence ID" value="GEQ12304.1"/>
    <property type="molecule type" value="Genomic_DNA"/>
</dbReference>
<comment type="caution">
    <text evidence="1">The sequence shown here is derived from an EMBL/GenBank/DDBJ whole genome shotgun (WGS) entry which is preliminary data.</text>
</comment>
<sequence>MNALAVGTGRAVRRGGLVALALALVVVVVGQTSTAWAYVKVAYAPRGLVMTERPPTSLGEVRATLTLTLAAGEARLLRAESKVYDGYPDRNAIGQKITCERPDGTILKESWTGTNLLARNGLTPVSQRLLFVAPTAGTYHCRLRVYVNSHYATPGRATLYSGFVGDVQGTLTTQRLGISRQTYGVQMFEAGDTTVRKMAPIFRYLPPAGATKIDARSDVYLTNCYGPGGAGCPRRTFPAKGSSTFAVQSFLVPANPACRTVATTRTVKTFDYQTHHIGQSLDMTAPLPTGVNCGAWTTYTSVQWLAGLPFVVHLYPYSQSSIIGS</sequence>
<dbReference type="RefSeq" id="WP_147061842.1">
    <property type="nucleotide sequence ID" value="NZ_BAABDN010000001.1"/>
</dbReference>
<accession>A0A512SWJ9</accession>
<evidence type="ECO:0000313" key="1">
    <source>
        <dbReference type="EMBL" id="GEQ12304.1"/>
    </source>
</evidence>
<keyword evidence="2" id="KW-1185">Reference proteome</keyword>
<organism evidence="1 2">
    <name type="scientific">Knoellia locipacati</name>
    <dbReference type="NCBI Taxonomy" id="882824"/>
    <lineage>
        <taxon>Bacteria</taxon>
        <taxon>Bacillati</taxon>
        <taxon>Actinomycetota</taxon>
        <taxon>Actinomycetes</taxon>
        <taxon>Micrococcales</taxon>
        <taxon>Intrasporangiaceae</taxon>
        <taxon>Knoellia</taxon>
    </lineage>
</organism>